<dbReference type="Gene3D" id="3.20.20.190">
    <property type="entry name" value="Phosphatidylinositol (PI) phosphodiesterase"/>
    <property type="match status" value="1"/>
</dbReference>
<organism evidence="2">
    <name type="scientific">Geobacter sp. (strain M21)</name>
    <dbReference type="NCBI Taxonomy" id="443144"/>
    <lineage>
        <taxon>Bacteria</taxon>
        <taxon>Pseudomonadati</taxon>
        <taxon>Thermodesulfobacteriota</taxon>
        <taxon>Desulfuromonadia</taxon>
        <taxon>Geobacterales</taxon>
        <taxon>Geobacteraceae</taxon>
        <taxon>Geobacter</taxon>
    </lineage>
</organism>
<dbReference type="PANTHER" id="PTHR46211">
    <property type="entry name" value="GLYCEROPHOSPHORYL DIESTER PHOSPHODIESTERASE"/>
    <property type="match status" value="1"/>
</dbReference>
<dbReference type="EMBL" id="CP001661">
    <property type="protein sequence ID" value="ACT17172.1"/>
    <property type="molecule type" value="Genomic_DNA"/>
</dbReference>
<name>C6E2Z9_GEOSM</name>
<sequence>MLISNPGTRMLMNVSADQNVRNSMACNTLIIGHRGASRDAPENTLASIRLAFEQGGDGIEADFRLTGDGRIVCLHDETTARTSDGDLAVAQTSLSELERLDFGSWKGARWRGERIPTLREILALLPSGKRIYIELKSGNEIVPKLREDLTASGVPAEQVRFLAFDAGLIKAVKEELPAYRACWLTDYRWRAGWRPSHQEILATLAGCGADGLASRDKGALDSALVRELRQRGLETHVWTVDRAKAARRLLLLGVDSIMTNRPGWLRDALGGKP</sequence>
<dbReference type="OrthoDB" id="9787897at2"/>
<dbReference type="InterPro" id="IPR017946">
    <property type="entry name" value="PLC-like_Pdiesterase_TIM-brl"/>
</dbReference>
<dbReference type="PROSITE" id="PS51704">
    <property type="entry name" value="GP_PDE"/>
    <property type="match status" value="1"/>
</dbReference>
<dbReference type="Pfam" id="PF03009">
    <property type="entry name" value="GDPD"/>
    <property type="match status" value="1"/>
</dbReference>
<gene>
    <name evidence="2" type="ordered locus">GM21_1111</name>
</gene>
<protein>
    <submittedName>
        <fullName evidence="2">Glycerophosphoryl diester phosphodiesterase</fullName>
    </submittedName>
</protein>
<dbReference type="KEGG" id="gem:GM21_1111"/>
<evidence type="ECO:0000313" key="2">
    <source>
        <dbReference type="EMBL" id="ACT17172.1"/>
    </source>
</evidence>
<dbReference type="GO" id="GO:0006629">
    <property type="term" value="P:lipid metabolic process"/>
    <property type="evidence" value="ECO:0007669"/>
    <property type="project" value="InterPro"/>
</dbReference>
<dbReference type="HOGENOM" id="CLU_030006_3_3_7"/>
<dbReference type="GO" id="GO:0008081">
    <property type="term" value="F:phosphoric diester hydrolase activity"/>
    <property type="evidence" value="ECO:0007669"/>
    <property type="project" value="InterPro"/>
</dbReference>
<evidence type="ECO:0000259" key="1">
    <source>
        <dbReference type="PROSITE" id="PS51704"/>
    </source>
</evidence>
<dbReference type="STRING" id="443144.GM21_1111"/>
<reference evidence="2" key="1">
    <citation type="submission" date="2009-07" db="EMBL/GenBank/DDBJ databases">
        <title>Complete sequence of Geobacter sp. M21.</title>
        <authorList>
            <consortium name="US DOE Joint Genome Institute"/>
            <person name="Lucas S."/>
            <person name="Copeland A."/>
            <person name="Lapidus A."/>
            <person name="Glavina del Rio T."/>
            <person name="Dalin E."/>
            <person name="Tice H."/>
            <person name="Bruce D."/>
            <person name="Goodwin L."/>
            <person name="Pitluck S."/>
            <person name="Saunders E."/>
            <person name="Brettin T."/>
            <person name="Detter J.C."/>
            <person name="Han C."/>
            <person name="Larimer F."/>
            <person name="Land M."/>
            <person name="Hauser L."/>
            <person name="Kyrpides N."/>
            <person name="Ovchinnikova G."/>
            <person name="Lovley D."/>
        </authorList>
    </citation>
    <scope>NUCLEOTIDE SEQUENCE [LARGE SCALE GENOMIC DNA]</scope>
    <source>
        <strain evidence="2">M21</strain>
    </source>
</reference>
<feature type="domain" description="GP-PDE" evidence="1">
    <location>
        <begin position="28"/>
        <end position="269"/>
    </location>
</feature>
<dbReference type="PANTHER" id="PTHR46211:SF1">
    <property type="entry name" value="GLYCEROPHOSPHODIESTER PHOSPHODIESTERASE, CYTOPLASMIC"/>
    <property type="match status" value="1"/>
</dbReference>
<proteinExistence type="predicted"/>
<dbReference type="CDD" id="cd08582">
    <property type="entry name" value="GDPD_like_2"/>
    <property type="match status" value="1"/>
</dbReference>
<dbReference type="AlphaFoldDB" id="C6E2Z9"/>
<dbReference type="SUPFAM" id="SSF51695">
    <property type="entry name" value="PLC-like phosphodiesterases"/>
    <property type="match status" value="1"/>
</dbReference>
<dbReference type="InterPro" id="IPR030395">
    <property type="entry name" value="GP_PDE_dom"/>
</dbReference>
<accession>C6E2Z9</accession>
<dbReference type="eggNOG" id="COG0584">
    <property type="taxonomic scope" value="Bacteria"/>
</dbReference>